<evidence type="ECO:0008006" key="3">
    <source>
        <dbReference type="Google" id="ProtNLM"/>
    </source>
</evidence>
<dbReference type="SUPFAM" id="SSF52402">
    <property type="entry name" value="Adenine nucleotide alpha hydrolases-like"/>
    <property type="match status" value="1"/>
</dbReference>
<dbReference type="EMBL" id="JAUSVK010000001">
    <property type="protein sequence ID" value="MDQ0391512.1"/>
    <property type="molecule type" value="Genomic_DNA"/>
</dbReference>
<accession>A0ABU0FA63</accession>
<evidence type="ECO:0000313" key="2">
    <source>
        <dbReference type="Proteomes" id="UP001237448"/>
    </source>
</evidence>
<dbReference type="Proteomes" id="UP001237448">
    <property type="component" value="Unassembled WGS sequence"/>
</dbReference>
<dbReference type="PANTHER" id="PTHR43169:SF2">
    <property type="entry name" value="NAD_GMP SYNTHASE DOMAIN-CONTAINING PROTEIN"/>
    <property type="match status" value="1"/>
</dbReference>
<dbReference type="PIRSF" id="PIRSF006661">
    <property type="entry name" value="PP-lp_UCP006661"/>
    <property type="match status" value="1"/>
</dbReference>
<comment type="caution">
    <text evidence="1">The sequence shown here is derived from an EMBL/GenBank/DDBJ whole genome shotgun (WGS) entry which is preliminary data.</text>
</comment>
<protein>
    <recommendedName>
        <fullName evidence="3">Adenine nucleotide alpha hydrolase</fullName>
    </recommendedName>
</protein>
<dbReference type="Gene3D" id="3.40.50.620">
    <property type="entry name" value="HUPs"/>
    <property type="match status" value="1"/>
</dbReference>
<dbReference type="PANTHER" id="PTHR43169">
    <property type="entry name" value="EXSB FAMILY PROTEIN"/>
    <property type="match status" value="1"/>
</dbReference>
<evidence type="ECO:0000313" key="1">
    <source>
        <dbReference type="EMBL" id="MDQ0391512.1"/>
    </source>
</evidence>
<dbReference type="InterPro" id="IPR014729">
    <property type="entry name" value="Rossmann-like_a/b/a_fold"/>
</dbReference>
<organism evidence="1 2">
    <name type="scientific">Labrys monachus</name>
    <dbReference type="NCBI Taxonomy" id="217067"/>
    <lineage>
        <taxon>Bacteria</taxon>
        <taxon>Pseudomonadati</taxon>
        <taxon>Pseudomonadota</taxon>
        <taxon>Alphaproteobacteria</taxon>
        <taxon>Hyphomicrobiales</taxon>
        <taxon>Xanthobacteraceae</taxon>
        <taxon>Labrys</taxon>
    </lineage>
</organism>
<dbReference type="InterPro" id="IPR005232">
    <property type="entry name" value="LarE"/>
</dbReference>
<dbReference type="InterPro" id="IPR052188">
    <property type="entry name" value="Ni-pincer_cofactor_biosynth"/>
</dbReference>
<gene>
    <name evidence="1" type="ORF">J3R73_001304</name>
</gene>
<dbReference type="RefSeq" id="WP_307423955.1">
    <property type="nucleotide sequence ID" value="NZ_JAUSVK010000001.1"/>
</dbReference>
<sequence>MTDSLERLEAILPGLGSVAIALSGGVDSMTLATVAHRLLGRDRVRMMHAVSPAVPPPATARVREIAAAEAWDLQILDAGEFADPRYRANPYNRCFFCKTNLYGAIAGRTDRQVLSGTNVDDLGEYRPGLQAAREHGVRHPFVEADMRKADVRAAARRLGLGAVAELPASPCLSSRVETGIPIDPATLVFAHEVEQFVTAEIAPATVRCRVRPSAVVVELDRESLDAMASEARRAMEEAIGAMRPAATRGLPVTFAAYRTGSAFVDRSRP</sequence>
<name>A0ABU0FA63_9HYPH</name>
<reference evidence="1 2" key="1">
    <citation type="submission" date="2023-07" db="EMBL/GenBank/DDBJ databases">
        <title>Genomic Encyclopedia of Type Strains, Phase IV (KMG-IV): sequencing the most valuable type-strain genomes for metagenomic binning, comparative biology and taxonomic classification.</title>
        <authorList>
            <person name="Goeker M."/>
        </authorList>
    </citation>
    <scope>NUCLEOTIDE SEQUENCE [LARGE SCALE GENOMIC DNA]</scope>
    <source>
        <strain evidence="1 2">DSM 5896</strain>
    </source>
</reference>
<keyword evidence="2" id="KW-1185">Reference proteome</keyword>
<proteinExistence type="predicted"/>